<dbReference type="Pfam" id="PF08281">
    <property type="entry name" value="Sigma70_r4_2"/>
    <property type="match status" value="1"/>
</dbReference>
<comment type="caution">
    <text evidence="7">The sequence shown here is derived from an EMBL/GenBank/DDBJ whole genome shotgun (WGS) entry which is preliminary data.</text>
</comment>
<dbReference type="RefSeq" id="WP_103983603.1">
    <property type="nucleotide sequence ID" value="NZ_FNVS01000011.1"/>
</dbReference>
<keyword evidence="2" id="KW-0805">Transcription regulation</keyword>
<dbReference type="SUPFAM" id="SSF88659">
    <property type="entry name" value="Sigma3 and sigma4 domains of RNA polymerase sigma factors"/>
    <property type="match status" value="1"/>
</dbReference>
<dbReference type="Gene3D" id="1.10.10.10">
    <property type="entry name" value="Winged helix-like DNA-binding domain superfamily/Winged helix DNA-binding domain"/>
    <property type="match status" value="1"/>
</dbReference>
<dbReference type="SUPFAM" id="SSF88946">
    <property type="entry name" value="Sigma2 domain of RNA polymerase sigma factors"/>
    <property type="match status" value="1"/>
</dbReference>
<dbReference type="AlphaFoldDB" id="A0A8G2BX13"/>
<evidence type="ECO:0000256" key="1">
    <source>
        <dbReference type="ARBA" id="ARBA00010641"/>
    </source>
</evidence>
<feature type="domain" description="RNA polymerase sigma-70 region 2" evidence="5">
    <location>
        <begin position="26"/>
        <end position="91"/>
    </location>
</feature>
<reference evidence="7 8" key="1">
    <citation type="submission" date="2016-10" db="EMBL/GenBank/DDBJ databases">
        <authorList>
            <person name="Varghese N."/>
            <person name="Submissions S."/>
        </authorList>
    </citation>
    <scope>NUCLEOTIDE SEQUENCE [LARGE SCALE GENOMIC DNA]</scope>
    <source>
        <strain evidence="7 8">DSM 29073</strain>
    </source>
</reference>
<dbReference type="GO" id="GO:0016987">
    <property type="term" value="F:sigma factor activity"/>
    <property type="evidence" value="ECO:0007669"/>
    <property type="project" value="UniProtKB-KW"/>
</dbReference>
<keyword evidence="8" id="KW-1185">Reference proteome</keyword>
<dbReference type="NCBIfam" id="TIGR02985">
    <property type="entry name" value="Sig70_bacteroi1"/>
    <property type="match status" value="1"/>
</dbReference>
<dbReference type="InterPro" id="IPR013325">
    <property type="entry name" value="RNA_pol_sigma_r2"/>
</dbReference>
<evidence type="ECO:0000313" key="7">
    <source>
        <dbReference type="EMBL" id="SEF98006.1"/>
    </source>
</evidence>
<dbReference type="InterPro" id="IPR013249">
    <property type="entry name" value="RNA_pol_sigma70_r4_t2"/>
</dbReference>
<dbReference type="CDD" id="cd06171">
    <property type="entry name" value="Sigma70_r4"/>
    <property type="match status" value="1"/>
</dbReference>
<keyword evidence="3" id="KW-0731">Sigma factor</keyword>
<dbReference type="Pfam" id="PF04542">
    <property type="entry name" value="Sigma70_r2"/>
    <property type="match status" value="1"/>
</dbReference>
<accession>A0A8G2BX13</accession>
<dbReference type="Proteomes" id="UP000236725">
    <property type="component" value="Unassembled WGS sequence"/>
</dbReference>
<dbReference type="GO" id="GO:0003677">
    <property type="term" value="F:DNA binding"/>
    <property type="evidence" value="ECO:0007669"/>
    <property type="project" value="InterPro"/>
</dbReference>
<sequence length="196" mass="23167">MKDTDKIRNLLQKVSEDNMIAFNQFYDCYYTKTFRFCYCFLRNKEACREVVSDVFLSVWKSKKRLPEITNIELYLYIIAKNACYRYLNNNSSSKYVMLDQIPMSVEQLDDNPESDLLTSEIEQMLTGVINDLPEKSRIIFMMSRRDGLKYREIAEILGLAESTVHVQARIAVKKIVEQMRKYYPDIDLAILFFIVL</sequence>
<keyword evidence="4" id="KW-0804">Transcription</keyword>
<evidence type="ECO:0000256" key="3">
    <source>
        <dbReference type="ARBA" id="ARBA00023082"/>
    </source>
</evidence>
<dbReference type="EMBL" id="FNVS01000011">
    <property type="protein sequence ID" value="SEF98006.1"/>
    <property type="molecule type" value="Genomic_DNA"/>
</dbReference>
<dbReference type="InterPro" id="IPR014284">
    <property type="entry name" value="RNA_pol_sigma-70_dom"/>
</dbReference>
<organism evidence="7 8">
    <name type="scientific">Parabacteroides chinchillae</name>
    <dbReference type="NCBI Taxonomy" id="871327"/>
    <lineage>
        <taxon>Bacteria</taxon>
        <taxon>Pseudomonadati</taxon>
        <taxon>Bacteroidota</taxon>
        <taxon>Bacteroidia</taxon>
        <taxon>Bacteroidales</taxon>
        <taxon>Tannerellaceae</taxon>
        <taxon>Parabacteroides</taxon>
    </lineage>
</organism>
<dbReference type="InterPro" id="IPR007627">
    <property type="entry name" value="RNA_pol_sigma70_r2"/>
</dbReference>
<name>A0A8G2BX13_9BACT</name>
<dbReference type="PANTHER" id="PTHR43133:SF46">
    <property type="entry name" value="RNA POLYMERASE SIGMA-70 FACTOR ECF SUBFAMILY"/>
    <property type="match status" value="1"/>
</dbReference>
<dbReference type="InterPro" id="IPR036388">
    <property type="entry name" value="WH-like_DNA-bd_sf"/>
</dbReference>
<evidence type="ECO:0000256" key="2">
    <source>
        <dbReference type="ARBA" id="ARBA00023015"/>
    </source>
</evidence>
<gene>
    <name evidence="7" type="ORF">SAMN05444001_11111</name>
</gene>
<evidence type="ECO:0000259" key="6">
    <source>
        <dbReference type="Pfam" id="PF08281"/>
    </source>
</evidence>
<protein>
    <submittedName>
        <fullName evidence="7">RNA polymerase sigma-70 factor, ECF subfamily</fullName>
    </submittedName>
</protein>
<dbReference type="InterPro" id="IPR014327">
    <property type="entry name" value="RNA_pol_sigma70_bacteroid"/>
</dbReference>
<proteinExistence type="inferred from homology"/>
<dbReference type="NCBIfam" id="TIGR02937">
    <property type="entry name" value="sigma70-ECF"/>
    <property type="match status" value="1"/>
</dbReference>
<dbReference type="GO" id="GO:0006352">
    <property type="term" value="P:DNA-templated transcription initiation"/>
    <property type="evidence" value="ECO:0007669"/>
    <property type="project" value="InterPro"/>
</dbReference>
<evidence type="ECO:0000256" key="4">
    <source>
        <dbReference type="ARBA" id="ARBA00023163"/>
    </source>
</evidence>
<dbReference type="Gene3D" id="1.10.1740.10">
    <property type="match status" value="1"/>
</dbReference>
<evidence type="ECO:0000259" key="5">
    <source>
        <dbReference type="Pfam" id="PF04542"/>
    </source>
</evidence>
<dbReference type="InterPro" id="IPR013324">
    <property type="entry name" value="RNA_pol_sigma_r3/r4-like"/>
</dbReference>
<dbReference type="PANTHER" id="PTHR43133">
    <property type="entry name" value="RNA POLYMERASE ECF-TYPE SIGMA FACTO"/>
    <property type="match status" value="1"/>
</dbReference>
<evidence type="ECO:0000313" key="8">
    <source>
        <dbReference type="Proteomes" id="UP000236725"/>
    </source>
</evidence>
<dbReference type="InterPro" id="IPR039425">
    <property type="entry name" value="RNA_pol_sigma-70-like"/>
</dbReference>
<feature type="domain" description="RNA polymerase sigma factor 70 region 4 type 2" evidence="6">
    <location>
        <begin position="124"/>
        <end position="174"/>
    </location>
</feature>
<comment type="similarity">
    <text evidence="1">Belongs to the sigma-70 factor family. ECF subfamily.</text>
</comment>